<organism evidence="20 21">
    <name type="scientific">Shewanella piezotolerans (strain WP3 / JCM 13877)</name>
    <dbReference type="NCBI Taxonomy" id="225849"/>
    <lineage>
        <taxon>Bacteria</taxon>
        <taxon>Pseudomonadati</taxon>
        <taxon>Pseudomonadota</taxon>
        <taxon>Gammaproteobacteria</taxon>
        <taxon>Alteromonadales</taxon>
        <taxon>Shewanellaceae</taxon>
        <taxon>Shewanella</taxon>
    </lineage>
</organism>
<dbReference type="InterPro" id="IPR014206">
    <property type="entry name" value="Cyt_c_ubiqinol_oxidase_su3"/>
</dbReference>
<dbReference type="Gene3D" id="1.20.120.80">
    <property type="entry name" value="Cytochrome c oxidase, subunit III, four-helix bundle"/>
    <property type="match status" value="1"/>
</dbReference>
<protein>
    <recommendedName>
        <fullName evidence="4">Cytochrome bo(3) ubiquinol oxidase subunit 3</fullName>
    </recommendedName>
    <alternativeName>
        <fullName evidence="15">Cytochrome o ubiquinol oxidase subunit 3</fullName>
    </alternativeName>
    <alternativeName>
        <fullName evidence="13">Oxidase bo(3) subunit 3</fullName>
    </alternativeName>
    <alternativeName>
        <fullName evidence="16">Ubiquinol oxidase polypeptide III</fullName>
    </alternativeName>
    <alternativeName>
        <fullName evidence="14">Ubiquinol oxidase subunit 3</fullName>
    </alternativeName>
</protein>
<feature type="transmembrane region" description="Helical" evidence="18">
    <location>
        <begin position="145"/>
        <end position="172"/>
    </location>
</feature>
<dbReference type="GO" id="GO:0019646">
    <property type="term" value="P:aerobic electron transport chain"/>
    <property type="evidence" value="ECO:0007669"/>
    <property type="project" value="InterPro"/>
</dbReference>
<evidence type="ECO:0000256" key="16">
    <source>
        <dbReference type="ARBA" id="ARBA00032717"/>
    </source>
</evidence>
<dbReference type="RefSeq" id="WP_020911589.1">
    <property type="nucleotide sequence ID" value="NC_011566.1"/>
</dbReference>
<dbReference type="InterPro" id="IPR033946">
    <property type="entry name" value="Ubiquinol_oxase_su3_dom"/>
</dbReference>
<dbReference type="eggNOG" id="COG1845">
    <property type="taxonomic scope" value="Bacteria"/>
</dbReference>
<keyword evidence="11 18" id="KW-0472">Membrane</keyword>
<dbReference type="KEGG" id="swp:swp_1425"/>
<keyword evidence="10" id="KW-0560">Oxidoreductase</keyword>
<evidence type="ECO:0000256" key="4">
    <source>
        <dbReference type="ARBA" id="ARBA00014687"/>
    </source>
</evidence>
<dbReference type="GO" id="GO:0004129">
    <property type="term" value="F:cytochrome-c oxidase activity"/>
    <property type="evidence" value="ECO:0007669"/>
    <property type="project" value="InterPro"/>
</dbReference>
<dbReference type="AlphaFoldDB" id="B8CKN5"/>
<dbReference type="PROSITE" id="PS50253">
    <property type="entry name" value="COX3"/>
    <property type="match status" value="1"/>
</dbReference>
<evidence type="ECO:0000256" key="8">
    <source>
        <dbReference type="ARBA" id="ARBA00022982"/>
    </source>
</evidence>
<evidence type="ECO:0000256" key="5">
    <source>
        <dbReference type="ARBA" id="ARBA00022448"/>
    </source>
</evidence>
<evidence type="ECO:0000313" key="21">
    <source>
        <dbReference type="Proteomes" id="UP000000753"/>
    </source>
</evidence>
<evidence type="ECO:0000256" key="12">
    <source>
        <dbReference type="ARBA" id="ARBA00025694"/>
    </source>
</evidence>
<sequence>MNTAITTNLNDTHSKTLISAAHGEHPDSSQNTLFGFWLYLMTDCILFASVFATYAVLYMNTDGGVSGKDIFELNFVLIETVALLLSSITFGMALIFAKRHNRRATVIWLLITLALGCVFIGMEIYEFHHLIEQGNGPQRSAFLSSFFALVGMHGLHVTAGLIWMVIMMIEVLKTGLNHRSITRLGCLSLFWHFLDIVWICVFTVVYLLGACDGAGKYLSKTAN</sequence>
<dbReference type="InterPro" id="IPR000298">
    <property type="entry name" value="Cyt_c_oxidase-like_su3"/>
</dbReference>
<dbReference type="CDD" id="cd02863">
    <property type="entry name" value="Ubiquinol_oxidase_III"/>
    <property type="match status" value="1"/>
</dbReference>
<dbReference type="GO" id="GO:0009486">
    <property type="term" value="F:cytochrome bo3 ubiquinol oxidase activity"/>
    <property type="evidence" value="ECO:0007669"/>
    <property type="project" value="InterPro"/>
</dbReference>
<evidence type="ECO:0000256" key="14">
    <source>
        <dbReference type="ARBA" id="ARBA00031884"/>
    </source>
</evidence>
<dbReference type="PANTHER" id="PTHR11403:SF2">
    <property type="entry name" value="CYTOCHROME BO(3) UBIQUINOL OXIDASE SUBUNIT 3"/>
    <property type="match status" value="1"/>
</dbReference>
<keyword evidence="7 17" id="KW-0812">Transmembrane</keyword>
<dbReference type="InterPro" id="IPR024791">
    <property type="entry name" value="Cyt_c/ubiquinol_Oxase_su3"/>
</dbReference>
<dbReference type="SUPFAM" id="SSF81452">
    <property type="entry name" value="Cytochrome c oxidase subunit III-like"/>
    <property type="match status" value="1"/>
</dbReference>
<feature type="transmembrane region" description="Helical" evidence="18">
    <location>
        <begin position="77"/>
        <end position="97"/>
    </location>
</feature>
<keyword evidence="5" id="KW-0813">Transport</keyword>
<evidence type="ECO:0000256" key="7">
    <source>
        <dbReference type="ARBA" id="ARBA00022692"/>
    </source>
</evidence>
<feature type="transmembrane region" description="Helical" evidence="18">
    <location>
        <begin position="104"/>
        <end position="125"/>
    </location>
</feature>
<evidence type="ECO:0000256" key="1">
    <source>
        <dbReference type="ARBA" id="ARBA00004651"/>
    </source>
</evidence>
<feature type="transmembrane region" description="Helical" evidence="18">
    <location>
        <begin position="184"/>
        <end position="208"/>
    </location>
</feature>
<gene>
    <name evidence="20" type="ordered locus">swp_1425</name>
</gene>
<evidence type="ECO:0000313" key="20">
    <source>
        <dbReference type="EMBL" id="ACJ28211.1"/>
    </source>
</evidence>
<dbReference type="HOGENOM" id="CLU_044071_3_0_6"/>
<reference evidence="20 21" key="1">
    <citation type="journal article" date="2008" name="PLoS ONE">
        <title>Environmental adaptation: genomic analysis of the piezotolerant and psychrotolerant deep-sea iron reducing bacterium Shewanella piezotolerans WP3.</title>
        <authorList>
            <person name="Wang F."/>
            <person name="Wang J."/>
            <person name="Jian H."/>
            <person name="Zhang B."/>
            <person name="Li S."/>
            <person name="Wang F."/>
            <person name="Zeng X."/>
            <person name="Gao L."/>
            <person name="Bartlett D.H."/>
            <person name="Yu J."/>
            <person name="Hu S."/>
            <person name="Xiao X."/>
        </authorList>
    </citation>
    <scope>NUCLEOTIDE SEQUENCE [LARGE SCALE GENOMIC DNA]</scope>
    <source>
        <strain evidence="21">WP3 / JCM 13877</strain>
    </source>
</reference>
<evidence type="ECO:0000256" key="18">
    <source>
        <dbReference type="SAM" id="Phobius"/>
    </source>
</evidence>
<accession>B8CKN5</accession>
<dbReference type="STRING" id="225849.swp_1425"/>
<evidence type="ECO:0000259" key="19">
    <source>
        <dbReference type="PROSITE" id="PS50253"/>
    </source>
</evidence>
<dbReference type="NCBIfam" id="TIGR02842">
    <property type="entry name" value="CyoC"/>
    <property type="match status" value="1"/>
</dbReference>
<dbReference type="GO" id="GO:0005886">
    <property type="term" value="C:plasma membrane"/>
    <property type="evidence" value="ECO:0007669"/>
    <property type="project" value="UniProtKB-SubCell"/>
</dbReference>
<feature type="transmembrane region" description="Helical" evidence="18">
    <location>
        <begin position="36"/>
        <end position="57"/>
    </location>
</feature>
<comment type="function">
    <text evidence="12">Cytochrome bo(3) ubiquinol terminal oxidase is the component of the aerobic respiratory chain of E.coli that predominates when cells are grown at high aeration. Has proton pump activity across the membrane in addition to electron transfer, pumping 2 protons/electron.</text>
</comment>
<evidence type="ECO:0000256" key="2">
    <source>
        <dbReference type="ARBA" id="ARBA00010581"/>
    </source>
</evidence>
<dbReference type="OrthoDB" id="9810850at2"/>
<name>B8CKN5_SHEPW</name>
<evidence type="ECO:0000256" key="17">
    <source>
        <dbReference type="RuleBase" id="RU003376"/>
    </source>
</evidence>
<evidence type="ECO:0000256" key="13">
    <source>
        <dbReference type="ARBA" id="ARBA00030072"/>
    </source>
</evidence>
<evidence type="ECO:0000256" key="15">
    <source>
        <dbReference type="ARBA" id="ARBA00032189"/>
    </source>
</evidence>
<keyword evidence="8" id="KW-0249">Electron transport</keyword>
<comment type="similarity">
    <text evidence="2 17">Belongs to the cytochrome c oxidase subunit 3 family.</text>
</comment>
<evidence type="ECO:0000256" key="10">
    <source>
        <dbReference type="ARBA" id="ARBA00023002"/>
    </source>
</evidence>
<dbReference type="Proteomes" id="UP000000753">
    <property type="component" value="Chromosome"/>
</dbReference>
<evidence type="ECO:0000256" key="6">
    <source>
        <dbReference type="ARBA" id="ARBA00022475"/>
    </source>
</evidence>
<proteinExistence type="inferred from homology"/>
<dbReference type="InterPro" id="IPR013833">
    <property type="entry name" value="Cyt_c_oxidase_su3_a-hlx"/>
</dbReference>
<evidence type="ECO:0000256" key="3">
    <source>
        <dbReference type="ARBA" id="ARBA00011700"/>
    </source>
</evidence>
<dbReference type="InterPro" id="IPR035973">
    <property type="entry name" value="Cyt_c_oxidase_su3-like_sf"/>
</dbReference>
<keyword evidence="9 18" id="KW-1133">Transmembrane helix</keyword>
<feature type="domain" description="Heme-copper oxidase subunit III family profile" evidence="19">
    <location>
        <begin position="34"/>
        <end position="210"/>
    </location>
</feature>
<comment type="subcellular location">
    <subcellularLocation>
        <location evidence="1 17">Cell membrane</location>
        <topology evidence="1 17">Multi-pass membrane protein</topology>
    </subcellularLocation>
</comment>
<dbReference type="Pfam" id="PF00510">
    <property type="entry name" value="COX3"/>
    <property type="match status" value="1"/>
</dbReference>
<evidence type="ECO:0000256" key="9">
    <source>
        <dbReference type="ARBA" id="ARBA00022989"/>
    </source>
</evidence>
<dbReference type="EMBL" id="CP000472">
    <property type="protein sequence ID" value="ACJ28211.1"/>
    <property type="molecule type" value="Genomic_DNA"/>
</dbReference>
<dbReference type="FunFam" id="1.20.120.80:FF:000001">
    <property type="entry name" value="Cytochrome (Ubi)quinol oxidase subunit III"/>
    <property type="match status" value="1"/>
</dbReference>
<keyword evidence="21" id="KW-1185">Reference proteome</keyword>
<keyword evidence="6" id="KW-1003">Cell membrane</keyword>
<dbReference type="PANTHER" id="PTHR11403">
    <property type="entry name" value="CYTOCHROME C OXIDASE SUBUNIT III"/>
    <property type="match status" value="1"/>
</dbReference>
<comment type="subunit">
    <text evidence="3">Heterooctamer of two A chains, two B chains, two C chains and two D chains.</text>
</comment>
<evidence type="ECO:0000256" key="11">
    <source>
        <dbReference type="ARBA" id="ARBA00023136"/>
    </source>
</evidence>